<dbReference type="PROSITE" id="PS51379">
    <property type="entry name" value="4FE4S_FER_2"/>
    <property type="match status" value="1"/>
</dbReference>
<dbReference type="InterPro" id="IPR000813">
    <property type="entry name" value="7Fe_ferredoxin"/>
</dbReference>
<name>A0A428WHG3_AMYBA</name>
<dbReference type="InterPro" id="IPR017900">
    <property type="entry name" value="4Fe4S_Fe_S_CS"/>
</dbReference>
<organism evidence="15 16">
    <name type="scientific">Amycolatopsis balhimycina DSM 5908</name>
    <dbReference type="NCBI Taxonomy" id="1081091"/>
    <lineage>
        <taxon>Bacteria</taxon>
        <taxon>Bacillati</taxon>
        <taxon>Actinomycetota</taxon>
        <taxon>Actinomycetes</taxon>
        <taxon>Pseudonocardiales</taxon>
        <taxon>Pseudonocardiaceae</taxon>
        <taxon>Amycolatopsis</taxon>
    </lineage>
</organism>
<evidence type="ECO:0000256" key="1">
    <source>
        <dbReference type="ARBA" id="ARBA00001966"/>
    </source>
</evidence>
<comment type="cofactor">
    <cofactor evidence="12">
        <name>[3Fe-4S] cluster</name>
        <dbReference type="ChEBI" id="CHEBI:21137"/>
    </cofactor>
    <text evidence="12">Binds 1 [3Fe-4S] cluster.</text>
</comment>
<keyword evidence="10 12" id="KW-0411">Iron-sulfur</keyword>
<feature type="domain" description="4Fe-4S ferredoxin-type" evidence="14">
    <location>
        <begin position="31"/>
        <end position="60"/>
    </location>
</feature>
<evidence type="ECO:0000256" key="11">
    <source>
        <dbReference type="ARBA" id="ARBA00023291"/>
    </source>
</evidence>
<dbReference type="PANTHER" id="PTHR42859">
    <property type="entry name" value="OXIDOREDUCTASE"/>
    <property type="match status" value="1"/>
</dbReference>
<dbReference type="RefSeq" id="WP_020641599.1">
    <property type="nucleotide sequence ID" value="NZ_QHHU01000029.1"/>
</dbReference>
<keyword evidence="16" id="KW-1185">Reference proteome</keyword>
<evidence type="ECO:0000256" key="4">
    <source>
        <dbReference type="ARBA" id="ARBA00022448"/>
    </source>
</evidence>
<dbReference type="PROSITE" id="PS00198">
    <property type="entry name" value="4FE4S_FER_1"/>
    <property type="match status" value="1"/>
</dbReference>
<evidence type="ECO:0000256" key="9">
    <source>
        <dbReference type="ARBA" id="ARBA00023004"/>
    </source>
</evidence>
<dbReference type="InterPro" id="IPR017896">
    <property type="entry name" value="4Fe4S_Fe-S-bd"/>
</dbReference>
<proteinExistence type="predicted"/>
<evidence type="ECO:0000256" key="6">
    <source>
        <dbReference type="ARBA" id="ARBA00022723"/>
    </source>
</evidence>
<evidence type="ECO:0000256" key="2">
    <source>
        <dbReference type="ARBA" id="ARBA00003532"/>
    </source>
</evidence>
<evidence type="ECO:0000256" key="13">
    <source>
        <dbReference type="SAM" id="MobiDB-lite"/>
    </source>
</evidence>
<evidence type="ECO:0000313" key="16">
    <source>
        <dbReference type="Proteomes" id="UP000286716"/>
    </source>
</evidence>
<keyword evidence="5 12" id="KW-0004">4Fe-4S</keyword>
<evidence type="ECO:0000256" key="7">
    <source>
        <dbReference type="ARBA" id="ARBA00022737"/>
    </source>
</evidence>
<evidence type="ECO:0000256" key="3">
    <source>
        <dbReference type="ARBA" id="ARBA00013529"/>
    </source>
</evidence>
<keyword evidence="6 12" id="KW-0479">Metal-binding</keyword>
<evidence type="ECO:0000256" key="10">
    <source>
        <dbReference type="ARBA" id="ARBA00023014"/>
    </source>
</evidence>
<dbReference type="OrthoDB" id="9803397at2"/>
<dbReference type="PRINTS" id="PR00354">
    <property type="entry name" value="7FE8SFRDOXIN"/>
</dbReference>
<dbReference type="AlphaFoldDB" id="A0A428WHG3"/>
<reference evidence="15 16" key="1">
    <citation type="submission" date="2018-05" db="EMBL/GenBank/DDBJ databases">
        <title>Evolution of GPA BGCs.</title>
        <authorList>
            <person name="Waglechner N."/>
            <person name="Wright G.D."/>
        </authorList>
    </citation>
    <scope>NUCLEOTIDE SEQUENCE [LARGE SCALE GENOMIC DNA]</scope>
    <source>
        <strain evidence="15 16">DSM 5908</strain>
    </source>
</reference>
<dbReference type="NCBIfam" id="NF045480">
    <property type="entry name" value="FdxA_Actino"/>
    <property type="match status" value="1"/>
</dbReference>
<comment type="caution">
    <text evidence="15">The sequence shown here is derived from an EMBL/GenBank/DDBJ whole genome shotgun (WGS) entry which is preliminary data.</text>
</comment>
<gene>
    <name evidence="15" type="ORF">DMA12_21760</name>
</gene>
<dbReference type="EMBL" id="QHHU01000029">
    <property type="protein sequence ID" value="RSM42535.1"/>
    <property type="molecule type" value="Genomic_DNA"/>
</dbReference>
<dbReference type="GO" id="GO:0051538">
    <property type="term" value="F:3 iron, 4 sulfur cluster binding"/>
    <property type="evidence" value="ECO:0007669"/>
    <property type="project" value="UniProtKB-UniRule"/>
</dbReference>
<keyword evidence="4 12" id="KW-0813">Transport</keyword>
<dbReference type="PANTHER" id="PTHR42859:SF2">
    <property type="entry name" value="FERREDOXIN"/>
    <property type="match status" value="1"/>
</dbReference>
<dbReference type="GO" id="GO:0046872">
    <property type="term" value="F:metal ion binding"/>
    <property type="evidence" value="ECO:0007669"/>
    <property type="project" value="UniProtKB-UniRule"/>
</dbReference>
<evidence type="ECO:0000313" key="15">
    <source>
        <dbReference type="EMBL" id="RSM42535.1"/>
    </source>
</evidence>
<protein>
    <recommendedName>
        <fullName evidence="3 12">Ferredoxin</fullName>
    </recommendedName>
</protein>
<dbReference type="GO" id="GO:0009055">
    <property type="term" value="F:electron transfer activity"/>
    <property type="evidence" value="ECO:0007669"/>
    <property type="project" value="UniProtKB-UniRule"/>
</dbReference>
<dbReference type="InterPro" id="IPR050294">
    <property type="entry name" value="RnfB_subfamily"/>
</dbReference>
<evidence type="ECO:0000256" key="8">
    <source>
        <dbReference type="ARBA" id="ARBA00022982"/>
    </source>
</evidence>
<dbReference type="InterPro" id="IPR054830">
    <property type="entry name" value="FdxA_Actino"/>
</dbReference>
<evidence type="ECO:0000259" key="14">
    <source>
        <dbReference type="PROSITE" id="PS51379"/>
    </source>
</evidence>
<evidence type="ECO:0000256" key="12">
    <source>
        <dbReference type="RuleBase" id="RU365098"/>
    </source>
</evidence>
<comment type="function">
    <text evidence="2 12">Ferredoxins are iron-sulfur proteins that transfer electrons in a wide variety of metabolic reactions.</text>
</comment>
<dbReference type="Gene3D" id="3.30.70.20">
    <property type="match status" value="1"/>
</dbReference>
<feature type="region of interest" description="Disordered" evidence="13">
    <location>
        <begin position="108"/>
        <end position="137"/>
    </location>
</feature>
<dbReference type="Proteomes" id="UP000286716">
    <property type="component" value="Unassembled WGS sequence"/>
</dbReference>
<accession>A0A428WHG3</accession>
<keyword evidence="8 12" id="KW-0249">Electron transport</keyword>
<evidence type="ECO:0000256" key="5">
    <source>
        <dbReference type="ARBA" id="ARBA00022485"/>
    </source>
</evidence>
<dbReference type="Pfam" id="PF00037">
    <property type="entry name" value="Fer4"/>
    <property type="match status" value="1"/>
</dbReference>
<comment type="cofactor">
    <cofactor evidence="1 12">
        <name>[4Fe-4S] cluster</name>
        <dbReference type="ChEBI" id="CHEBI:49883"/>
    </cofactor>
</comment>
<keyword evidence="11 12" id="KW-0003">3Fe-4S</keyword>
<keyword evidence="9 12" id="KW-0408">Iron</keyword>
<sequence>MAYVIGLPCVDVKDRACVAECPTDCIYEGARSLYIHPDECMECGACEVVCPVGAVHYEEALPAALREHAPDNGRFFTEVLPGRDAPLGSPGGAAAVGPLDADTTMIAALPPQSPPERPLPRKTPRGGGSCCAGERPD</sequence>
<keyword evidence="7" id="KW-0677">Repeat</keyword>
<dbReference type="GO" id="GO:0051539">
    <property type="term" value="F:4 iron, 4 sulfur cluster binding"/>
    <property type="evidence" value="ECO:0007669"/>
    <property type="project" value="UniProtKB-UniRule"/>
</dbReference>
<dbReference type="SUPFAM" id="SSF54862">
    <property type="entry name" value="4Fe-4S ferredoxins"/>
    <property type="match status" value="1"/>
</dbReference>